<evidence type="ECO:0000313" key="1">
    <source>
        <dbReference type="EMBL" id="NWO23706.1"/>
    </source>
</evidence>
<dbReference type="Proteomes" id="UP000526307">
    <property type="component" value="Unassembled WGS sequence"/>
</dbReference>
<evidence type="ECO:0000313" key="2">
    <source>
        <dbReference type="Proteomes" id="UP000526307"/>
    </source>
</evidence>
<dbReference type="EMBL" id="JABXYR010000002">
    <property type="protein sequence ID" value="NWO23706.1"/>
    <property type="molecule type" value="Genomic_DNA"/>
</dbReference>
<organism evidence="1 2">
    <name type="scientific">Mogibacterium timidum</name>
    <dbReference type="NCBI Taxonomy" id="35519"/>
    <lineage>
        <taxon>Bacteria</taxon>
        <taxon>Bacillati</taxon>
        <taxon>Bacillota</taxon>
        <taxon>Clostridia</taxon>
        <taxon>Peptostreptococcales</taxon>
        <taxon>Anaerovoracaceae</taxon>
        <taxon>Mogibacterium</taxon>
    </lineage>
</organism>
<dbReference type="AlphaFoldDB" id="A0A7Y9B1N3"/>
<name>A0A7Y9B1N3_9FIRM</name>
<sequence length="112" mass="13080">MKEYQYRIKGSASLPREVYYQCVWMIRDMERLKSLVESSDSDAGPDDRIDDAIVKIDCLNRALEEIPDYYRKGIIESVKVRGGGFDEFAHANTWKKWKTRFMQAFAANLGLY</sequence>
<protein>
    <submittedName>
        <fullName evidence="1">Uncharacterized protein</fullName>
    </submittedName>
</protein>
<reference evidence="1 2" key="1">
    <citation type="submission" date="2020-06" db="EMBL/GenBank/DDBJ databases">
        <title>Mogibacterium timidum strain W9173 genomic sequence.</title>
        <authorList>
            <person name="Wade W.G."/>
            <person name="Johnston C.D."/>
            <person name="Chen T."/>
            <person name="Dewhirst F.E."/>
        </authorList>
    </citation>
    <scope>NUCLEOTIDE SEQUENCE [LARGE SCALE GENOMIC DNA]</scope>
    <source>
        <strain evidence="1 2">W9173</strain>
    </source>
</reference>
<comment type="caution">
    <text evidence="1">The sequence shown here is derived from an EMBL/GenBank/DDBJ whole genome shotgun (WGS) entry which is preliminary data.</text>
</comment>
<proteinExistence type="predicted"/>
<gene>
    <name evidence="1" type="ORF">HW270_06475</name>
</gene>
<keyword evidence="2" id="KW-1185">Reference proteome</keyword>
<accession>A0A7Y9B1N3</accession>
<dbReference type="RefSeq" id="WP_009644089.1">
    <property type="nucleotide sequence ID" value="NZ_CAJPUB010000002.1"/>
</dbReference>